<keyword evidence="1" id="KW-1133">Transmembrane helix</keyword>
<name>A0A8H2ZF79_9SACH</name>
<feature type="transmembrane region" description="Helical" evidence="1">
    <location>
        <begin position="28"/>
        <end position="47"/>
    </location>
</feature>
<dbReference type="OrthoDB" id="18139at2759"/>
<comment type="caution">
    <text evidence="2">The sequence shown here is derived from an EMBL/GenBank/DDBJ whole genome shotgun (WGS) entry which is preliminary data.</text>
</comment>
<sequence length="187" mass="21290">MNPQVTNIAIMLIMSQVSRLLDLSDPKTLMIIRLLYVSTNIIAFCIYRMTRRKILKENNLKIIKYIKSGNSLLKEPEKLQIITVRDYDLDQIQSSINGIYSSIAMMVVMHGVMKYNNPLFMQFIGPIKGAFENTLVKINLLGKDDDGKRPFKSQPLFGKIPTGEDMRTDKKSIEQLEVAGNGGIKYE</sequence>
<dbReference type="GO" id="GO:0005739">
    <property type="term" value="C:mitochondrion"/>
    <property type="evidence" value="ECO:0007669"/>
    <property type="project" value="TreeGrafter"/>
</dbReference>
<dbReference type="Proteomes" id="UP000644660">
    <property type="component" value="Unassembled WGS sequence"/>
</dbReference>
<dbReference type="GO" id="GO:0045047">
    <property type="term" value="P:protein targeting to ER"/>
    <property type="evidence" value="ECO:0007669"/>
    <property type="project" value="InterPro"/>
</dbReference>
<evidence type="ECO:0000313" key="3">
    <source>
        <dbReference type="Proteomes" id="UP000644660"/>
    </source>
</evidence>
<keyword evidence="3" id="KW-1185">Reference proteome</keyword>
<keyword evidence="1" id="KW-0812">Transmembrane</keyword>
<reference evidence="2 3" key="1">
    <citation type="submission" date="2020-05" db="EMBL/GenBank/DDBJ databases">
        <authorList>
            <person name="Casaregola S."/>
            <person name="Devillers H."/>
            <person name="Grondin C."/>
        </authorList>
    </citation>
    <scope>NUCLEOTIDE SEQUENCE [LARGE SCALE GENOMIC DNA]</scope>
    <source>
        <strain evidence="2 3">CLIB 1767</strain>
    </source>
</reference>
<dbReference type="Pfam" id="PF10032">
    <property type="entry name" value="Pho88"/>
    <property type="match status" value="1"/>
</dbReference>
<dbReference type="GO" id="GO:0005783">
    <property type="term" value="C:endoplasmic reticulum"/>
    <property type="evidence" value="ECO:0007669"/>
    <property type="project" value="InterPro"/>
</dbReference>
<evidence type="ECO:0000256" key="1">
    <source>
        <dbReference type="SAM" id="Phobius"/>
    </source>
</evidence>
<dbReference type="GeneID" id="64855174"/>
<accession>A0A8H2ZF79</accession>
<dbReference type="PANTHER" id="PTHR28112">
    <property type="entry name" value="SRP-INDEPENDENT TARGETING PROTEIN 3"/>
    <property type="match status" value="1"/>
</dbReference>
<dbReference type="InterPro" id="IPR012098">
    <property type="entry name" value="SND3_fun"/>
</dbReference>
<organism evidence="2 3">
    <name type="scientific">Maudiozyma barnettii</name>
    <dbReference type="NCBI Taxonomy" id="61262"/>
    <lineage>
        <taxon>Eukaryota</taxon>
        <taxon>Fungi</taxon>
        <taxon>Dikarya</taxon>
        <taxon>Ascomycota</taxon>
        <taxon>Saccharomycotina</taxon>
        <taxon>Saccharomycetes</taxon>
        <taxon>Saccharomycetales</taxon>
        <taxon>Saccharomycetaceae</taxon>
        <taxon>Maudiozyma</taxon>
    </lineage>
</organism>
<gene>
    <name evidence="2" type="ORF">KABA2_01S04972</name>
</gene>
<protein>
    <submittedName>
        <fullName evidence="2">Similar to Saccharomyces cerevisiae YBR106W PHO88 Probable membrane protein, involved in phosphate transport</fullName>
    </submittedName>
</protein>
<proteinExistence type="predicted"/>
<dbReference type="PANTHER" id="PTHR28112:SF1">
    <property type="entry name" value="SRP-INDEPENDENT TARGETING PROTEIN 3"/>
    <property type="match status" value="1"/>
</dbReference>
<keyword evidence="1" id="KW-0472">Membrane</keyword>
<dbReference type="EMBL" id="CAEFZW010000001">
    <property type="protein sequence ID" value="CAB4252055.1"/>
    <property type="molecule type" value="Genomic_DNA"/>
</dbReference>
<evidence type="ECO:0000313" key="2">
    <source>
        <dbReference type="EMBL" id="CAB4252055.1"/>
    </source>
</evidence>
<dbReference type="RefSeq" id="XP_041404094.1">
    <property type="nucleotide sequence ID" value="XM_041548160.1"/>
</dbReference>
<dbReference type="AlphaFoldDB" id="A0A8H2ZF79"/>